<dbReference type="EMBL" id="JABEZY010000007">
    <property type="protein sequence ID" value="MBA0741316.1"/>
    <property type="molecule type" value="Genomic_DNA"/>
</dbReference>
<evidence type="ECO:0000256" key="4">
    <source>
        <dbReference type="ARBA" id="ARBA00022884"/>
    </source>
</evidence>
<dbReference type="GO" id="GO:0003723">
    <property type="term" value="F:RNA binding"/>
    <property type="evidence" value="ECO:0007669"/>
    <property type="project" value="UniProtKB-KW"/>
</dbReference>
<proteinExistence type="predicted"/>
<keyword evidence="4" id="KW-0694">RNA-binding</keyword>
<evidence type="ECO:0000313" key="5">
    <source>
        <dbReference type="EMBL" id="MBA0741316.1"/>
    </source>
</evidence>
<protein>
    <recommendedName>
        <fullName evidence="7">rRNA adenine N(6)-methyltransferase</fullName>
    </recommendedName>
</protein>
<dbReference type="Gene3D" id="3.40.50.150">
    <property type="entry name" value="Vaccinia Virus protein VP39"/>
    <property type="match status" value="1"/>
</dbReference>
<dbReference type="Proteomes" id="UP000593579">
    <property type="component" value="Unassembled WGS sequence"/>
</dbReference>
<evidence type="ECO:0008006" key="7">
    <source>
        <dbReference type="Google" id="ProtNLM"/>
    </source>
</evidence>
<gene>
    <name evidence="5" type="ORF">Gogos_014479</name>
</gene>
<dbReference type="PANTHER" id="PTHR11727:SF27">
    <property type="entry name" value="RIBOSOMAL RNA SMALL SUBUNIT METHYLTRANSFERASE, CHLOROPLASTIC"/>
    <property type="match status" value="1"/>
</dbReference>
<evidence type="ECO:0000256" key="2">
    <source>
        <dbReference type="ARBA" id="ARBA00022679"/>
    </source>
</evidence>
<evidence type="ECO:0000256" key="1">
    <source>
        <dbReference type="ARBA" id="ARBA00022603"/>
    </source>
</evidence>
<dbReference type="PANTHER" id="PTHR11727">
    <property type="entry name" value="DIMETHYLADENOSINE TRANSFERASE"/>
    <property type="match status" value="1"/>
</dbReference>
<keyword evidence="1" id="KW-0489">Methyltransferase</keyword>
<reference evidence="5 6" key="1">
    <citation type="journal article" date="2019" name="Genome Biol. Evol.">
        <title>Insights into the evolution of the New World diploid cottons (Gossypium, subgenus Houzingenia) based on genome sequencing.</title>
        <authorList>
            <person name="Grover C.E."/>
            <person name="Arick M.A. 2nd"/>
            <person name="Thrash A."/>
            <person name="Conover J.L."/>
            <person name="Sanders W.S."/>
            <person name="Peterson D.G."/>
            <person name="Frelichowski J.E."/>
            <person name="Scheffler J.A."/>
            <person name="Scheffler B.E."/>
            <person name="Wendel J.F."/>
        </authorList>
    </citation>
    <scope>NUCLEOTIDE SEQUENCE [LARGE SCALE GENOMIC DNA]</scope>
    <source>
        <strain evidence="5">5</strain>
        <tissue evidence="5">Leaf</tissue>
    </source>
</reference>
<dbReference type="SUPFAM" id="SSF53335">
    <property type="entry name" value="S-adenosyl-L-methionine-dependent methyltransferases"/>
    <property type="match status" value="1"/>
</dbReference>
<organism evidence="5 6">
    <name type="scientific">Gossypium gossypioides</name>
    <name type="common">Mexican cotton</name>
    <name type="synonym">Selera gossypioides</name>
    <dbReference type="NCBI Taxonomy" id="34282"/>
    <lineage>
        <taxon>Eukaryota</taxon>
        <taxon>Viridiplantae</taxon>
        <taxon>Streptophyta</taxon>
        <taxon>Embryophyta</taxon>
        <taxon>Tracheophyta</taxon>
        <taxon>Spermatophyta</taxon>
        <taxon>Magnoliopsida</taxon>
        <taxon>eudicotyledons</taxon>
        <taxon>Gunneridae</taxon>
        <taxon>Pentapetalae</taxon>
        <taxon>rosids</taxon>
        <taxon>malvids</taxon>
        <taxon>Malvales</taxon>
        <taxon>Malvaceae</taxon>
        <taxon>Malvoideae</taxon>
        <taxon>Gossypium</taxon>
    </lineage>
</organism>
<dbReference type="OrthoDB" id="74991at2759"/>
<name>A0A7J9BYU2_GOSGO</name>
<dbReference type="GO" id="GO:0000179">
    <property type="term" value="F:rRNA (adenine-N6,N6-)-dimethyltransferase activity"/>
    <property type="evidence" value="ECO:0007669"/>
    <property type="project" value="TreeGrafter"/>
</dbReference>
<evidence type="ECO:0000256" key="3">
    <source>
        <dbReference type="ARBA" id="ARBA00022691"/>
    </source>
</evidence>
<accession>A0A7J9BYU2</accession>
<comment type="caution">
    <text evidence="5">The sequence shown here is derived from an EMBL/GenBank/DDBJ whole genome shotgun (WGS) entry which is preliminary data.</text>
</comment>
<keyword evidence="3" id="KW-0949">S-adenosyl-L-methionine</keyword>
<evidence type="ECO:0000313" key="6">
    <source>
        <dbReference type="Proteomes" id="UP000593579"/>
    </source>
</evidence>
<sequence length="95" mass="11071">QEETAVRLVESSLRTSEYRPINVFVNFYSVNIVFKNLCHLYIMFFFSEPEYNFRVPRTNFFPQPNVDAAVVTFRLKQAPDYPSVASTKSFFSLVG</sequence>
<dbReference type="InterPro" id="IPR029063">
    <property type="entry name" value="SAM-dependent_MTases_sf"/>
</dbReference>
<keyword evidence="2" id="KW-0808">Transferase</keyword>
<dbReference type="InterPro" id="IPR001737">
    <property type="entry name" value="KsgA/Erm"/>
</dbReference>
<dbReference type="AlphaFoldDB" id="A0A7J9BYU2"/>
<keyword evidence="6" id="KW-1185">Reference proteome</keyword>
<feature type="non-terminal residue" evidence="5">
    <location>
        <position position="1"/>
    </location>
</feature>